<sequence length="104" mass="11329">MASLLAALRPQWFLFVVSIAGFVSPSTEGVFAAQKGQDFPPLLQLSGKADDTVSEEHARKLCEMFPRSEFISYDAGHRPPTAGQKDVMDAVVRFIQQHGGQGHA</sequence>
<dbReference type="SUPFAM" id="SSF53474">
    <property type="entry name" value="alpha/beta-Hydrolases"/>
    <property type="match status" value="1"/>
</dbReference>
<dbReference type="AlphaFoldDB" id="A0A7S2XGS8"/>
<keyword evidence="1" id="KW-0732">Signal</keyword>
<feature type="domain" description="Serine hydrolase" evidence="2">
    <location>
        <begin position="13"/>
        <end position="83"/>
    </location>
</feature>
<evidence type="ECO:0000256" key="1">
    <source>
        <dbReference type="SAM" id="SignalP"/>
    </source>
</evidence>
<dbReference type="EMBL" id="HBHP01033562">
    <property type="protein sequence ID" value="CAD9776645.1"/>
    <property type="molecule type" value="Transcribed_RNA"/>
</dbReference>
<evidence type="ECO:0000313" key="3">
    <source>
        <dbReference type="EMBL" id="CAD9776645.1"/>
    </source>
</evidence>
<dbReference type="InterPro" id="IPR029058">
    <property type="entry name" value="AB_hydrolase_fold"/>
</dbReference>
<feature type="chain" id="PRO_5035593518" description="Serine hydrolase domain-containing protein" evidence="1">
    <location>
        <begin position="30"/>
        <end position="104"/>
    </location>
</feature>
<dbReference type="Gene3D" id="3.40.50.1820">
    <property type="entry name" value="alpha/beta hydrolase"/>
    <property type="match status" value="1"/>
</dbReference>
<proteinExistence type="predicted"/>
<dbReference type="InterPro" id="IPR005645">
    <property type="entry name" value="FSH-like_dom"/>
</dbReference>
<evidence type="ECO:0000259" key="2">
    <source>
        <dbReference type="Pfam" id="PF03959"/>
    </source>
</evidence>
<dbReference type="EMBL" id="HBHP01033573">
    <property type="protein sequence ID" value="CAD9776652.1"/>
    <property type="molecule type" value="Transcribed_RNA"/>
</dbReference>
<dbReference type="Pfam" id="PF03959">
    <property type="entry name" value="FSH1"/>
    <property type="match status" value="1"/>
</dbReference>
<accession>A0A7S2XGS8</accession>
<feature type="signal peptide" evidence="1">
    <location>
        <begin position="1"/>
        <end position="29"/>
    </location>
</feature>
<gene>
    <name evidence="3" type="ORF">LSP00402_LOCUS20659</name>
    <name evidence="4" type="ORF">LSP00402_LOCUS20666</name>
</gene>
<reference evidence="3" key="1">
    <citation type="submission" date="2021-01" db="EMBL/GenBank/DDBJ databases">
        <authorList>
            <person name="Corre E."/>
            <person name="Pelletier E."/>
            <person name="Niang G."/>
            <person name="Scheremetjew M."/>
            <person name="Finn R."/>
            <person name="Kale V."/>
            <person name="Holt S."/>
            <person name="Cochrane G."/>
            <person name="Meng A."/>
            <person name="Brown T."/>
            <person name="Cohen L."/>
        </authorList>
    </citation>
    <scope>NUCLEOTIDE SEQUENCE</scope>
    <source>
        <strain evidence="3">CCMP622</strain>
    </source>
</reference>
<name>A0A7S2XGS8_9EUKA</name>
<protein>
    <recommendedName>
        <fullName evidence="2">Serine hydrolase domain-containing protein</fullName>
    </recommendedName>
</protein>
<evidence type="ECO:0000313" key="4">
    <source>
        <dbReference type="EMBL" id="CAD9776652.1"/>
    </source>
</evidence>
<organism evidence="3">
    <name type="scientific">Lotharella oceanica</name>
    <dbReference type="NCBI Taxonomy" id="641309"/>
    <lineage>
        <taxon>Eukaryota</taxon>
        <taxon>Sar</taxon>
        <taxon>Rhizaria</taxon>
        <taxon>Cercozoa</taxon>
        <taxon>Chlorarachniophyceae</taxon>
        <taxon>Lotharella</taxon>
    </lineage>
</organism>